<dbReference type="InterPro" id="IPR023631">
    <property type="entry name" value="Amidase_dom"/>
</dbReference>
<dbReference type="PANTHER" id="PTHR46072:SF5">
    <property type="entry name" value="GENERAL AMIDASE-C"/>
    <property type="match status" value="1"/>
</dbReference>
<dbReference type="PANTHER" id="PTHR46072">
    <property type="entry name" value="AMIDASE-RELATED-RELATED"/>
    <property type="match status" value="1"/>
</dbReference>
<dbReference type="Proteomes" id="UP001521222">
    <property type="component" value="Unassembled WGS sequence"/>
</dbReference>
<comment type="caution">
    <text evidence="4">The sequence shown here is derived from an EMBL/GenBank/DDBJ whole genome shotgun (WGS) entry which is preliminary data.</text>
</comment>
<protein>
    <recommendedName>
        <fullName evidence="3">Amidase domain-containing protein</fullName>
    </recommendedName>
</protein>
<evidence type="ECO:0000256" key="2">
    <source>
        <dbReference type="ARBA" id="ARBA00022801"/>
    </source>
</evidence>
<proteinExistence type="inferred from homology"/>
<reference evidence="4 5" key="1">
    <citation type="submission" date="2024-02" db="EMBL/GenBank/DDBJ databases">
        <title>De novo assembly and annotation of 12 fungi associated with fruit tree decline syndrome in Ontario, Canada.</title>
        <authorList>
            <person name="Sulman M."/>
            <person name="Ellouze W."/>
            <person name="Ilyukhin E."/>
        </authorList>
    </citation>
    <scope>NUCLEOTIDE SEQUENCE [LARGE SCALE GENOMIC DNA]</scope>
    <source>
        <strain evidence="4 5">M97-236</strain>
    </source>
</reference>
<evidence type="ECO:0000313" key="4">
    <source>
        <dbReference type="EMBL" id="KAL1607548.1"/>
    </source>
</evidence>
<keyword evidence="5" id="KW-1185">Reference proteome</keyword>
<organism evidence="4 5">
    <name type="scientific">Nothophoma quercina</name>
    <dbReference type="NCBI Taxonomy" id="749835"/>
    <lineage>
        <taxon>Eukaryota</taxon>
        <taxon>Fungi</taxon>
        <taxon>Dikarya</taxon>
        <taxon>Ascomycota</taxon>
        <taxon>Pezizomycotina</taxon>
        <taxon>Dothideomycetes</taxon>
        <taxon>Pleosporomycetidae</taxon>
        <taxon>Pleosporales</taxon>
        <taxon>Pleosporineae</taxon>
        <taxon>Didymellaceae</taxon>
        <taxon>Nothophoma</taxon>
    </lineage>
</organism>
<evidence type="ECO:0000313" key="5">
    <source>
        <dbReference type="Proteomes" id="UP001521222"/>
    </source>
</evidence>
<dbReference type="SUPFAM" id="SSF75304">
    <property type="entry name" value="Amidase signature (AS) enzymes"/>
    <property type="match status" value="1"/>
</dbReference>
<dbReference type="EMBL" id="JAKIXB020000006">
    <property type="protein sequence ID" value="KAL1607548.1"/>
    <property type="molecule type" value="Genomic_DNA"/>
</dbReference>
<name>A0ABR3RTF5_9PLEO</name>
<dbReference type="PIRSF" id="PIRSF001221">
    <property type="entry name" value="Amidase_fungi"/>
    <property type="match status" value="1"/>
</dbReference>
<keyword evidence="2" id="KW-0378">Hydrolase</keyword>
<feature type="domain" description="Amidase" evidence="3">
    <location>
        <begin position="89"/>
        <end position="371"/>
    </location>
</feature>
<evidence type="ECO:0000259" key="3">
    <source>
        <dbReference type="Pfam" id="PF01425"/>
    </source>
</evidence>
<dbReference type="Gene3D" id="3.90.1300.10">
    <property type="entry name" value="Amidase signature (AS) domain"/>
    <property type="match status" value="1"/>
</dbReference>
<dbReference type="Pfam" id="PF01425">
    <property type="entry name" value="Amidase"/>
    <property type="match status" value="1"/>
</dbReference>
<comment type="similarity">
    <text evidence="1">Belongs to the amidase family.</text>
</comment>
<accession>A0ABR3RTF5</accession>
<evidence type="ECO:0000256" key="1">
    <source>
        <dbReference type="ARBA" id="ARBA00009199"/>
    </source>
</evidence>
<dbReference type="InterPro" id="IPR036928">
    <property type="entry name" value="AS_sf"/>
</dbReference>
<gene>
    <name evidence="4" type="ORF">SLS59_002516</name>
</gene>
<sequence length="552" mass="59981">MSTSEPVVEVADWKQLALSKRVSTFNEIPKDWLLPVEQATRFTETNPISMLDVPRTCGILTQKELDITENHDATDLVALMKKGELSSVDVVTAFCKRAAIAHQTTNCLTEIMFREALARAHECDEYLKKEGRPIGPLHGLPVSLKDSFNVKGTQSTIGYVSFIANPPSTTNSAVVDILFNAGAVFYVKTNLPQTMMTADSHNNIFGRTLNPHNLTHTAGGSTGGEGALIAMKGSVLGVATDIAGSNRIPALCCGISSIKPTASRVPFAGGVPPGRVGSPGQILPVVGPCGRSVRDYELFLRAVADGQPWRFDPMALSIPWRTPDPTLKEKKLRLGLIRSTSSRPLHPPIARALHSAATSLKAAGHNIVPLDEKVGDIYADVELAWKYFMLDPDGTPFKHLKASGEPPIPSIAISGWPELNGWKPDLDQLWEMNVQRAGVLRKYQNLLVAEDLDAILMPGYQAVAPKHDTYGLPIYTALVNLLDYPAGILPHGKADKEADKQFVKEGVKYEPAYDPEESEGLPAHIQIVGKPLMDEELLLIMKTVEAVLKESA</sequence>